<comment type="subcellular location">
    <subcellularLocation>
        <location evidence="1">Cytoplasm</location>
        <location evidence="1">Cytoskeleton</location>
    </subcellularLocation>
    <subcellularLocation>
        <location evidence="2">Membrane</location>
    </subcellularLocation>
</comment>
<keyword evidence="6" id="KW-0206">Cytoskeleton</keyword>
<reference evidence="9 10" key="1">
    <citation type="submission" date="2024-12" db="EMBL/GenBank/DDBJ databases">
        <title>The unique morphological basis and parallel evolutionary history of personate flowers in Penstemon.</title>
        <authorList>
            <person name="Depatie T.H."/>
            <person name="Wessinger C.A."/>
        </authorList>
    </citation>
    <scope>NUCLEOTIDE SEQUENCE [LARGE SCALE GENOMIC DNA]</scope>
    <source>
        <strain evidence="9">WTNN_2</strain>
        <tissue evidence="9">Leaf</tissue>
    </source>
</reference>
<evidence type="ECO:0000256" key="4">
    <source>
        <dbReference type="ARBA" id="ARBA00022786"/>
    </source>
</evidence>
<dbReference type="GO" id="GO:0006914">
    <property type="term" value="P:autophagy"/>
    <property type="evidence" value="ECO:0007669"/>
    <property type="project" value="UniProtKB-KW"/>
</dbReference>
<name>A0ABD3ST63_9LAMI</name>
<keyword evidence="7" id="KW-0449">Lipoprotein</keyword>
<dbReference type="EMBL" id="JBJXBP010000005">
    <property type="protein sequence ID" value="KAL3827742.1"/>
    <property type="molecule type" value="Genomic_DNA"/>
</dbReference>
<evidence type="ECO:0000256" key="8">
    <source>
        <dbReference type="RuleBase" id="RU004384"/>
    </source>
</evidence>
<evidence type="ECO:0000256" key="5">
    <source>
        <dbReference type="ARBA" id="ARBA00023136"/>
    </source>
</evidence>
<evidence type="ECO:0000256" key="2">
    <source>
        <dbReference type="ARBA" id="ARBA00004370"/>
    </source>
</evidence>
<keyword evidence="4" id="KW-0833">Ubl conjugation pathway</keyword>
<dbReference type="Gene3D" id="3.10.20.90">
    <property type="entry name" value="Phosphatidylinositol 3-kinase Catalytic Subunit, Chain A, domain 1"/>
    <property type="match status" value="1"/>
</dbReference>
<comment type="caution">
    <text evidence="9">The sequence shown here is derived from an EMBL/GenBank/DDBJ whole genome shotgun (WGS) entry which is preliminary data.</text>
</comment>
<accession>A0ABD3ST63</accession>
<keyword evidence="6" id="KW-0963">Cytoplasm</keyword>
<protein>
    <recommendedName>
        <fullName evidence="8">Autophagy-related protein</fullName>
    </recommendedName>
</protein>
<keyword evidence="5" id="KW-0472">Membrane</keyword>
<evidence type="ECO:0000256" key="1">
    <source>
        <dbReference type="ARBA" id="ARBA00004245"/>
    </source>
</evidence>
<comment type="similarity">
    <text evidence="3 8">Belongs to the ATG8 family.</text>
</comment>
<dbReference type="Proteomes" id="UP001634393">
    <property type="component" value="Unassembled WGS sequence"/>
</dbReference>
<evidence type="ECO:0000313" key="10">
    <source>
        <dbReference type="Proteomes" id="UP001634393"/>
    </source>
</evidence>
<evidence type="ECO:0000313" key="9">
    <source>
        <dbReference type="EMBL" id="KAL3827742.1"/>
    </source>
</evidence>
<keyword evidence="8" id="KW-0072">Autophagy</keyword>
<dbReference type="GO" id="GO:0005856">
    <property type="term" value="C:cytoskeleton"/>
    <property type="evidence" value="ECO:0007669"/>
    <property type="project" value="UniProtKB-SubCell"/>
</dbReference>
<keyword evidence="10" id="KW-1185">Reference proteome</keyword>
<organism evidence="9 10">
    <name type="scientific">Penstemon smallii</name>
    <dbReference type="NCBI Taxonomy" id="265156"/>
    <lineage>
        <taxon>Eukaryota</taxon>
        <taxon>Viridiplantae</taxon>
        <taxon>Streptophyta</taxon>
        <taxon>Embryophyta</taxon>
        <taxon>Tracheophyta</taxon>
        <taxon>Spermatophyta</taxon>
        <taxon>Magnoliopsida</taxon>
        <taxon>eudicotyledons</taxon>
        <taxon>Gunneridae</taxon>
        <taxon>Pentapetalae</taxon>
        <taxon>asterids</taxon>
        <taxon>lamiids</taxon>
        <taxon>Lamiales</taxon>
        <taxon>Plantaginaceae</taxon>
        <taxon>Cheloneae</taxon>
        <taxon>Penstemon</taxon>
    </lineage>
</organism>
<proteinExistence type="inferred from homology"/>
<dbReference type="SUPFAM" id="SSF54236">
    <property type="entry name" value="Ubiquitin-like"/>
    <property type="match status" value="1"/>
</dbReference>
<evidence type="ECO:0000256" key="6">
    <source>
        <dbReference type="ARBA" id="ARBA00023212"/>
    </source>
</evidence>
<dbReference type="InterPro" id="IPR004241">
    <property type="entry name" value="Atg8-like"/>
</dbReference>
<dbReference type="GO" id="GO:0016020">
    <property type="term" value="C:membrane"/>
    <property type="evidence" value="ECO:0007669"/>
    <property type="project" value="UniProtKB-SubCell"/>
</dbReference>
<dbReference type="InterPro" id="IPR029071">
    <property type="entry name" value="Ubiquitin-like_domsf"/>
</dbReference>
<sequence>MGKAKTQPFKDQFSFEERLQESLEIIVNYPDCRYHRTKLFKIGTLDHFSTSSLSCNSENGNLKGFLVPRDMSVGQFIHMILGSRLHLSPGKALFVFAKNTLPQTSSLIESVYDSFKNEDGFLYIYVL</sequence>
<dbReference type="Pfam" id="PF02991">
    <property type="entry name" value="ATG8"/>
    <property type="match status" value="1"/>
</dbReference>
<gene>
    <name evidence="9" type="ORF">ACJIZ3_016544</name>
</gene>
<dbReference type="PANTHER" id="PTHR10969">
    <property type="entry name" value="MICROTUBULE-ASSOCIATED PROTEINS 1A/1B LIGHT CHAIN 3-RELATED"/>
    <property type="match status" value="1"/>
</dbReference>
<dbReference type="GO" id="GO:0005776">
    <property type="term" value="C:autophagosome"/>
    <property type="evidence" value="ECO:0007669"/>
    <property type="project" value="UniProtKB-ARBA"/>
</dbReference>
<evidence type="ECO:0000256" key="3">
    <source>
        <dbReference type="ARBA" id="ARBA00007293"/>
    </source>
</evidence>
<evidence type="ECO:0000256" key="7">
    <source>
        <dbReference type="ARBA" id="ARBA00023288"/>
    </source>
</evidence>
<dbReference type="AlphaFoldDB" id="A0ABD3ST63"/>